<reference evidence="1" key="1">
    <citation type="submission" date="2021-03" db="UniProtKB">
        <authorList>
            <consortium name="EnsemblPlants"/>
        </authorList>
    </citation>
    <scope>IDENTIFICATION</scope>
</reference>
<protein>
    <submittedName>
        <fullName evidence="1">Uncharacterized protein</fullName>
    </submittedName>
</protein>
<proteinExistence type="predicted"/>
<keyword evidence="2" id="KW-1185">Reference proteome</keyword>
<evidence type="ECO:0000313" key="2">
    <source>
        <dbReference type="Proteomes" id="UP000596661"/>
    </source>
</evidence>
<dbReference type="AlphaFoldDB" id="A0A803QRC1"/>
<evidence type="ECO:0000313" key="1">
    <source>
        <dbReference type="EnsemblPlants" id="cds.evm.model.ctgX1.16"/>
    </source>
</evidence>
<accession>A0A803QRC1</accession>
<dbReference type="Gramene" id="evm.model.ctgX1.16">
    <property type="protein sequence ID" value="cds.evm.model.ctgX1.16"/>
    <property type="gene ID" value="evm.TU.ctgX1.16"/>
</dbReference>
<organism evidence="1 2">
    <name type="scientific">Cannabis sativa</name>
    <name type="common">Hemp</name>
    <name type="synonym">Marijuana</name>
    <dbReference type="NCBI Taxonomy" id="3483"/>
    <lineage>
        <taxon>Eukaryota</taxon>
        <taxon>Viridiplantae</taxon>
        <taxon>Streptophyta</taxon>
        <taxon>Embryophyta</taxon>
        <taxon>Tracheophyta</taxon>
        <taxon>Spermatophyta</taxon>
        <taxon>Magnoliopsida</taxon>
        <taxon>eudicotyledons</taxon>
        <taxon>Gunneridae</taxon>
        <taxon>Pentapetalae</taxon>
        <taxon>rosids</taxon>
        <taxon>fabids</taxon>
        <taxon>Rosales</taxon>
        <taxon>Cannabaceae</taxon>
        <taxon>Cannabis</taxon>
    </lineage>
</organism>
<sequence>FCQGLGPKSINPTTSFVQAPGHTGSQSRVSACSISFACHELCPRFKFGSRAR</sequence>
<dbReference type="EnsemblPlants" id="evm.model.ctgX1.16">
    <property type="protein sequence ID" value="cds.evm.model.ctgX1.16"/>
    <property type="gene ID" value="evm.TU.ctgX1.16"/>
</dbReference>
<name>A0A803QRC1_CANSA</name>
<dbReference type="Proteomes" id="UP000596661">
    <property type="component" value="Unassembled WGS sequence"/>
</dbReference>